<evidence type="ECO:0000256" key="2">
    <source>
        <dbReference type="ARBA" id="ARBA00022525"/>
    </source>
</evidence>
<comment type="caution">
    <text evidence="5">The sequence shown here is derived from an EMBL/GenBank/DDBJ whole genome shotgun (WGS) entry which is preliminary data.</text>
</comment>
<keyword evidence="6" id="KW-1185">Reference proteome</keyword>
<protein>
    <recommendedName>
        <fullName evidence="4">Protein NDNF C-terminal domain-containing protein</fullName>
    </recommendedName>
</protein>
<organism evidence="5 6">
    <name type="scientific">Microctonus aethiopoides</name>
    <dbReference type="NCBI Taxonomy" id="144406"/>
    <lineage>
        <taxon>Eukaryota</taxon>
        <taxon>Metazoa</taxon>
        <taxon>Ecdysozoa</taxon>
        <taxon>Arthropoda</taxon>
        <taxon>Hexapoda</taxon>
        <taxon>Insecta</taxon>
        <taxon>Pterygota</taxon>
        <taxon>Neoptera</taxon>
        <taxon>Endopterygota</taxon>
        <taxon>Hymenoptera</taxon>
        <taxon>Apocrita</taxon>
        <taxon>Ichneumonoidea</taxon>
        <taxon>Braconidae</taxon>
        <taxon>Euphorinae</taxon>
        <taxon>Microctonus</taxon>
    </lineage>
</organism>
<sequence length="548" mass="62127">MFFDTRLIVIVMIILTQRKNQGGARGEDALQIRQALTGNSRTRAENINKTDMLYPEYQIPAKLQPGNVSKFYYLSHRDGHPLTLIVTPCAGVVSWTVTSFEPPQDERRGEESALTRWPVNALIPGSPLFSYEGDEAQNFTIPRVRAGLYRLEIKTKADSRKIDRLPKTVLLYATSSTLDHYPVSYESRKGKRHRVLRFQPRRTRRRLTVSWSQNPHLDPHLSVYCLAVTSGTLVHPPTLCAAQSVLTTHSRPMKRSGYTKEHQHRGVPEGLHCINQTRLTFHGMKYNTTYDFTLYVVSMRNNVSIRISTETFKFRRTPAQVLRNGRYTTANLRKNDGFMNFQYRPQYNGTTEFHVLPCGGGIVKAKLRGPSGIIQKKEVVGHALLKAPALQPGKRYTLGIYATPQELIKVSSVKVLATQEGSIIYPEVPSNSTPREFRSMRKCHEVTVGIEPAGAAKYCVLVRELRGSSSTSGITSIPDQCGLHRRRRSEYTFEQCEEKINPPDKVLPFTINRLQPGKVYLVQIIAQVHGQSLSYPLIDIRTRRSCHP</sequence>
<keyword evidence="2" id="KW-0964">Secreted</keyword>
<dbReference type="AlphaFoldDB" id="A0AA39KR16"/>
<evidence type="ECO:0000256" key="3">
    <source>
        <dbReference type="ARBA" id="ARBA00022737"/>
    </source>
</evidence>
<evidence type="ECO:0000313" key="6">
    <source>
        <dbReference type="Proteomes" id="UP001168990"/>
    </source>
</evidence>
<proteinExistence type="predicted"/>
<reference evidence="5" key="2">
    <citation type="submission" date="2023-03" db="EMBL/GenBank/DDBJ databases">
        <authorList>
            <person name="Inwood S.N."/>
            <person name="Skelly J.G."/>
            <person name="Guhlin J."/>
            <person name="Harrop T.W.R."/>
            <person name="Goldson S.G."/>
            <person name="Dearden P.K."/>
        </authorList>
    </citation>
    <scope>NUCLEOTIDE SEQUENCE</scope>
    <source>
        <strain evidence="5">Irish</strain>
        <tissue evidence="5">Whole body</tissue>
    </source>
</reference>
<name>A0AA39KR16_9HYME</name>
<accession>A0AA39KR16</accession>
<evidence type="ECO:0000256" key="1">
    <source>
        <dbReference type="ARBA" id="ARBA00004613"/>
    </source>
</evidence>
<dbReference type="EMBL" id="JAQQBS010000003">
    <property type="protein sequence ID" value="KAK0170738.1"/>
    <property type="molecule type" value="Genomic_DNA"/>
</dbReference>
<reference evidence="5" key="1">
    <citation type="journal article" date="2023" name="bioRxiv">
        <title>Scaffold-level genome assemblies of two parasitoid biocontrol wasps reveal the parthenogenesis mechanism and an associated novel virus.</title>
        <authorList>
            <person name="Inwood S."/>
            <person name="Skelly J."/>
            <person name="Guhlin J."/>
            <person name="Harrop T."/>
            <person name="Goldson S."/>
            <person name="Dearden P."/>
        </authorList>
    </citation>
    <scope>NUCLEOTIDE SEQUENCE</scope>
    <source>
        <strain evidence="5">Irish</strain>
        <tissue evidence="5">Whole body</tissue>
    </source>
</reference>
<dbReference type="Proteomes" id="UP001168990">
    <property type="component" value="Unassembled WGS sequence"/>
</dbReference>
<comment type="subcellular location">
    <subcellularLocation>
        <location evidence="1">Secreted</location>
    </subcellularLocation>
</comment>
<dbReference type="GO" id="GO:0005576">
    <property type="term" value="C:extracellular region"/>
    <property type="evidence" value="ECO:0007669"/>
    <property type="project" value="UniProtKB-SubCell"/>
</dbReference>
<evidence type="ECO:0000313" key="5">
    <source>
        <dbReference type="EMBL" id="KAK0170738.1"/>
    </source>
</evidence>
<dbReference type="InterPro" id="IPR019326">
    <property type="entry name" value="NDNF"/>
</dbReference>
<gene>
    <name evidence="5" type="ORF">PV328_008545</name>
</gene>
<evidence type="ECO:0000259" key="4">
    <source>
        <dbReference type="Pfam" id="PF19433"/>
    </source>
</evidence>
<dbReference type="PANTHER" id="PTHR14619:SF3">
    <property type="entry name" value="PROTEIN NDNF"/>
    <property type="match status" value="1"/>
</dbReference>
<keyword evidence="3" id="KW-0677">Repeat</keyword>
<dbReference type="Pfam" id="PF19433">
    <property type="entry name" value="NDNF_C"/>
    <property type="match status" value="1"/>
</dbReference>
<dbReference type="PANTHER" id="PTHR14619">
    <property type="entry name" value="NEURON-DERIVED NEUROTROPHIC FACTOR"/>
    <property type="match status" value="1"/>
</dbReference>
<feature type="domain" description="Protein NDNF C-terminal" evidence="4">
    <location>
        <begin position="410"/>
        <end position="546"/>
    </location>
</feature>
<dbReference type="InterPro" id="IPR045805">
    <property type="entry name" value="NDNF_C"/>
</dbReference>